<feature type="domain" description="ABC3 transporter permease C-terminal" evidence="8">
    <location>
        <begin position="722"/>
        <end position="837"/>
    </location>
</feature>
<evidence type="ECO:0000256" key="6">
    <source>
        <dbReference type="ARBA" id="ARBA00038076"/>
    </source>
</evidence>
<evidence type="ECO:0000256" key="7">
    <source>
        <dbReference type="SAM" id="Phobius"/>
    </source>
</evidence>
<dbReference type="OrthoDB" id="9780560at2"/>
<keyword evidence="4 7" id="KW-1133">Transmembrane helix</keyword>
<feature type="transmembrane region" description="Helical" evidence="7">
    <location>
        <begin position="812"/>
        <end position="831"/>
    </location>
</feature>
<comment type="subcellular location">
    <subcellularLocation>
        <location evidence="1">Cell membrane</location>
        <topology evidence="1">Multi-pass membrane protein</topology>
    </subcellularLocation>
</comment>
<evidence type="ECO:0000259" key="9">
    <source>
        <dbReference type="Pfam" id="PF12704"/>
    </source>
</evidence>
<dbReference type="PANTHER" id="PTHR30572:SF4">
    <property type="entry name" value="ABC TRANSPORTER PERMEASE YTRF"/>
    <property type="match status" value="1"/>
</dbReference>
<evidence type="ECO:0000256" key="3">
    <source>
        <dbReference type="ARBA" id="ARBA00022692"/>
    </source>
</evidence>
<organism evidence="10 11">
    <name type="scientific">Geodermatophilus ruber</name>
    <dbReference type="NCBI Taxonomy" id="504800"/>
    <lineage>
        <taxon>Bacteria</taxon>
        <taxon>Bacillati</taxon>
        <taxon>Actinomycetota</taxon>
        <taxon>Actinomycetes</taxon>
        <taxon>Geodermatophilales</taxon>
        <taxon>Geodermatophilaceae</taxon>
        <taxon>Geodermatophilus</taxon>
    </lineage>
</organism>
<keyword evidence="11" id="KW-1185">Reference proteome</keyword>
<dbReference type="Pfam" id="PF02687">
    <property type="entry name" value="FtsX"/>
    <property type="match status" value="2"/>
</dbReference>
<dbReference type="InParanoid" id="A0A1I4DC76"/>
<feature type="transmembrane region" description="Helical" evidence="7">
    <location>
        <begin position="269"/>
        <end position="293"/>
    </location>
</feature>
<feature type="domain" description="ABC3 transporter permease C-terminal" evidence="8">
    <location>
        <begin position="272"/>
        <end position="391"/>
    </location>
</feature>
<proteinExistence type="inferred from homology"/>
<keyword evidence="2" id="KW-1003">Cell membrane</keyword>
<dbReference type="STRING" id="504800.SAMN04488085_104330"/>
<dbReference type="InterPro" id="IPR050250">
    <property type="entry name" value="Macrolide_Exporter_MacB"/>
</dbReference>
<feature type="transmembrane region" description="Helical" evidence="7">
    <location>
        <begin position="365"/>
        <end position="384"/>
    </location>
</feature>
<dbReference type="PANTHER" id="PTHR30572">
    <property type="entry name" value="MEMBRANE COMPONENT OF TRANSPORTER-RELATED"/>
    <property type="match status" value="1"/>
</dbReference>
<feature type="transmembrane region" description="Helical" evidence="7">
    <location>
        <begin position="765"/>
        <end position="792"/>
    </location>
</feature>
<dbReference type="EMBL" id="FOSW01000004">
    <property type="protein sequence ID" value="SFK91414.1"/>
    <property type="molecule type" value="Genomic_DNA"/>
</dbReference>
<feature type="transmembrane region" description="Helical" evidence="7">
    <location>
        <begin position="716"/>
        <end position="744"/>
    </location>
</feature>
<evidence type="ECO:0000313" key="11">
    <source>
        <dbReference type="Proteomes" id="UP000199152"/>
    </source>
</evidence>
<feature type="domain" description="MacB-like periplasmic core" evidence="9">
    <location>
        <begin position="490"/>
        <end position="689"/>
    </location>
</feature>
<accession>A0A1I4DC76</accession>
<keyword evidence="3 7" id="KW-0812">Transmembrane</keyword>
<comment type="similarity">
    <text evidence="6">Belongs to the ABC-4 integral membrane protein family.</text>
</comment>
<feature type="domain" description="MacB-like periplasmic core" evidence="9">
    <location>
        <begin position="17"/>
        <end position="236"/>
    </location>
</feature>
<feature type="transmembrane region" description="Helical" evidence="7">
    <location>
        <begin position="490"/>
        <end position="511"/>
    </location>
</feature>
<dbReference type="InterPro" id="IPR003838">
    <property type="entry name" value="ABC3_permease_C"/>
</dbReference>
<sequence>MRKVILKGLLARKLRLALTAVSISLGVAFVSGTFVLGDTMTATFDQLYEGLTEGTDVTVRGESAFTDTTTLGNTKPFDTGVLDEVAAVDGVAAAEGSVTGYALILGKDGEPVQPGGAPTLGASYPDVEELSGGMSIRSGEAPAGPGEVVLDAATAEKTGYAPGDPVTVLFADGPREFTVSGVLGFGDADNLAGATMAAFDLRTAQQLLGKEGVYDSIAVRADSGISPEELRDRVTAALPAGLEAVTSDEVVAESSEAVADALGFFTTALLGFAAISLLVGALIIWNTFSILVAQRTRELALLRAVGASRRQVRTSVVVEALVIGLVAAGVGLGLGVGVAAGLRAALGAVGLEVPTTTLQVQPRTIVAALLVGVVVTVLAALLPARQATKVAPIAALRSIDAPARPMGRVRLVLGGVLTALGAAALAWALIEEGQLQVAAVGMLLALAGVLALAPAIAVAVTTVLGGLLARVGGTSAQLARRNALRNPRRTASTATALMIGLALVSTVTVVASSMKASVAEVIADSSKADFILKAASATAPGIPAQLAEELRAVDGVDTVTQMRFGPAQVDGATTFVAAVDPATVDAAANLDVSSGAVTDLDDRSVLVSDDVAGAQGWAVGDTVEIVYAQTGAQQFTVAGTFGNTDLIGSDYLTTLATHTANGGAPLDIAVLLVAAEGTDLDTLRAGLETVTAAYPNAQLDDAASFTESQAATIDQLLAIVTMLLALAVIIALLGIVNTLALSVFERTRELGLLRAVGTTRRQVRAVVRWEAVIVAVLGALLGAVLGLAFGAALTRGLAEEGLAVVEIPGGRLVVYVLAAALAGVLAAIGPARRAAKVDVLQAVAAA</sequence>
<dbReference type="Proteomes" id="UP000199152">
    <property type="component" value="Unassembled WGS sequence"/>
</dbReference>
<dbReference type="InterPro" id="IPR025857">
    <property type="entry name" value="MacB_PCD"/>
</dbReference>
<evidence type="ECO:0000256" key="4">
    <source>
        <dbReference type="ARBA" id="ARBA00022989"/>
    </source>
</evidence>
<feature type="transmembrane region" description="Helical" evidence="7">
    <location>
        <begin position="442"/>
        <end position="469"/>
    </location>
</feature>
<dbReference type="GO" id="GO:0005886">
    <property type="term" value="C:plasma membrane"/>
    <property type="evidence" value="ECO:0007669"/>
    <property type="project" value="UniProtKB-SubCell"/>
</dbReference>
<protein>
    <submittedName>
        <fullName evidence="10">Putative ABC transport system permease protein</fullName>
    </submittedName>
</protein>
<evidence type="ECO:0000256" key="5">
    <source>
        <dbReference type="ARBA" id="ARBA00023136"/>
    </source>
</evidence>
<name>A0A1I4DC76_9ACTN</name>
<gene>
    <name evidence="10" type="ORF">SAMN04488085_104330</name>
</gene>
<dbReference type="GO" id="GO:0022857">
    <property type="term" value="F:transmembrane transporter activity"/>
    <property type="evidence" value="ECO:0007669"/>
    <property type="project" value="TreeGrafter"/>
</dbReference>
<evidence type="ECO:0000256" key="2">
    <source>
        <dbReference type="ARBA" id="ARBA00022475"/>
    </source>
</evidence>
<evidence type="ECO:0000256" key="1">
    <source>
        <dbReference type="ARBA" id="ARBA00004651"/>
    </source>
</evidence>
<feature type="transmembrane region" description="Helical" evidence="7">
    <location>
        <begin position="411"/>
        <end position="430"/>
    </location>
</feature>
<keyword evidence="5 7" id="KW-0472">Membrane</keyword>
<reference evidence="10 11" key="1">
    <citation type="submission" date="2016-10" db="EMBL/GenBank/DDBJ databases">
        <authorList>
            <person name="de Groot N.N."/>
        </authorList>
    </citation>
    <scope>NUCLEOTIDE SEQUENCE [LARGE SCALE GENOMIC DNA]</scope>
    <source>
        <strain evidence="10 11">DSM 45317</strain>
    </source>
</reference>
<dbReference type="AlphaFoldDB" id="A0A1I4DC76"/>
<dbReference type="RefSeq" id="WP_091323420.1">
    <property type="nucleotide sequence ID" value="NZ_FOSW01000004.1"/>
</dbReference>
<feature type="transmembrane region" description="Helical" evidence="7">
    <location>
        <begin position="314"/>
        <end position="345"/>
    </location>
</feature>
<evidence type="ECO:0000313" key="10">
    <source>
        <dbReference type="EMBL" id="SFK91414.1"/>
    </source>
</evidence>
<dbReference type="Pfam" id="PF12704">
    <property type="entry name" value="MacB_PCD"/>
    <property type="match status" value="2"/>
</dbReference>
<evidence type="ECO:0000259" key="8">
    <source>
        <dbReference type="Pfam" id="PF02687"/>
    </source>
</evidence>